<accession>A0A091DWN8</accession>
<keyword evidence="4 11" id="KW-0812">Transmembrane</keyword>
<dbReference type="InterPro" id="IPR000276">
    <property type="entry name" value="GPCR_Rhodpsn"/>
</dbReference>
<keyword evidence="9 13" id="KW-0675">Receptor</keyword>
<evidence type="ECO:0000256" key="11">
    <source>
        <dbReference type="SAM" id="Phobius"/>
    </source>
</evidence>
<protein>
    <submittedName>
        <fullName evidence="13">Olfactory receptor 13G1</fullName>
    </submittedName>
</protein>
<evidence type="ECO:0000256" key="7">
    <source>
        <dbReference type="ARBA" id="ARBA00023040"/>
    </source>
</evidence>
<name>A0A091DWN8_FUKDA</name>
<dbReference type="Pfam" id="PF00001">
    <property type="entry name" value="7tm_1"/>
    <property type="match status" value="1"/>
</dbReference>
<evidence type="ECO:0000256" key="8">
    <source>
        <dbReference type="ARBA" id="ARBA00023136"/>
    </source>
</evidence>
<dbReference type="AlphaFoldDB" id="A0A091DWN8"/>
<evidence type="ECO:0000313" key="13">
    <source>
        <dbReference type="EMBL" id="KFO27191.1"/>
    </source>
</evidence>
<feature type="domain" description="G-protein coupled receptors family 1 profile" evidence="12">
    <location>
        <begin position="41"/>
        <end position="147"/>
    </location>
</feature>
<dbReference type="GO" id="GO:0005886">
    <property type="term" value="C:plasma membrane"/>
    <property type="evidence" value="ECO:0007669"/>
    <property type="project" value="UniProtKB-SubCell"/>
</dbReference>
<keyword evidence="8 11" id="KW-0472">Membrane</keyword>
<evidence type="ECO:0000256" key="4">
    <source>
        <dbReference type="ARBA" id="ARBA00022692"/>
    </source>
</evidence>
<dbReference type="EMBL" id="KN123008">
    <property type="protein sequence ID" value="KFO27191.1"/>
    <property type="molecule type" value="Genomic_DNA"/>
</dbReference>
<dbReference type="STRING" id="885580.ENSFDAP00000002826"/>
<dbReference type="GO" id="GO:0004984">
    <property type="term" value="F:olfactory receptor activity"/>
    <property type="evidence" value="ECO:0007669"/>
    <property type="project" value="InterPro"/>
</dbReference>
<dbReference type="Proteomes" id="UP000028990">
    <property type="component" value="Unassembled WGS sequence"/>
</dbReference>
<feature type="transmembrane region" description="Helical" evidence="11">
    <location>
        <begin position="22"/>
        <end position="47"/>
    </location>
</feature>
<evidence type="ECO:0000256" key="10">
    <source>
        <dbReference type="ARBA" id="ARBA00023224"/>
    </source>
</evidence>
<dbReference type="FunFam" id="1.20.1070.10:FF:000410">
    <property type="entry name" value="Olfactory receptor 1348"/>
    <property type="match status" value="1"/>
</dbReference>
<keyword evidence="7" id="KW-0297">G-protein coupled receptor</keyword>
<sequence length="226" mass="25031">MGPQNKSFVSMFILQRFTDDPWLQAALFGFFFTLLVVALMGNGLIIMAIHCSPNLHTPMYFFLLNLALMDVVCTSTVLPKVLQSLVAENTISFGGCLTQMFVFSCVLGSELLLFSAMAYDRYLAICRPLHYGTLMSSRVCVALAAFVCPTFVSDVMTMVADMFLTGLNLLLTMALYSLIIASILYICTLKASVHTGLMTQLSFCSPRDSTYFCEIPHLLKLSCRPT</sequence>
<proteinExistence type="predicted"/>
<dbReference type="PRINTS" id="PR00245">
    <property type="entry name" value="OLFACTORYR"/>
</dbReference>
<dbReference type="InterPro" id="IPR017452">
    <property type="entry name" value="GPCR_Rhodpsn_7TM"/>
</dbReference>
<dbReference type="PANTHER" id="PTHR26452">
    <property type="entry name" value="OLFACTORY RECEPTOR"/>
    <property type="match status" value="1"/>
</dbReference>
<comment type="subcellular location">
    <subcellularLocation>
        <location evidence="1">Cell membrane</location>
        <topology evidence="1">Multi-pass membrane protein</topology>
    </subcellularLocation>
</comment>
<gene>
    <name evidence="13" type="ORF">H920_11446</name>
</gene>
<feature type="transmembrane region" description="Helical" evidence="11">
    <location>
        <begin position="139"/>
        <end position="160"/>
    </location>
</feature>
<feature type="transmembrane region" description="Helical" evidence="11">
    <location>
        <begin position="59"/>
        <end position="78"/>
    </location>
</feature>
<evidence type="ECO:0000313" key="14">
    <source>
        <dbReference type="Proteomes" id="UP000028990"/>
    </source>
</evidence>
<keyword evidence="10" id="KW-0807">Transducer</keyword>
<dbReference type="OMA" id="SILYICT"/>
<dbReference type="InterPro" id="IPR000725">
    <property type="entry name" value="Olfact_rcpt"/>
</dbReference>
<keyword evidence="5" id="KW-0552">Olfaction</keyword>
<evidence type="ECO:0000256" key="6">
    <source>
        <dbReference type="ARBA" id="ARBA00022989"/>
    </source>
</evidence>
<feature type="transmembrane region" description="Helical" evidence="11">
    <location>
        <begin position="98"/>
        <end position="119"/>
    </location>
</feature>
<evidence type="ECO:0000256" key="5">
    <source>
        <dbReference type="ARBA" id="ARBA00022725"/>
    </source>
</evidence>
<organism evidence="13 14">
    <name type="scientific">Fukomys damarensis</name>
    <name type="common">Damaraland mole rat</name>
    <name type="synonym">Cryptomys damarensis</name>
    <dbReference type="NCBI Taxonomy" id="885580"/>
    <lineage>
        <taxon>Eukaryota</taxon>
        <taxon>Metazoa</taxon>
        <taxon>Chordata</taxon>
        <taxon>Craniata</taxon>
        <taxon>Vertebrata</taxon>
        <taxon>Euteleostomi</taxon>
        <taxon>Mammalia</taxon>
        <taxon>Eutheria</taxon>
        <taxon>Euarchontoglires</taxon>
        <taxon>Glires</taxon>
        <taxon>Rodentia</taxon>
        <taxon>Hystricomorpha</taxon>
        <taxon>Bathyergidae</taxon>
        <taxon>Fukomys</taxon>
    </lineage>
</organism>
<evidence type="ECO:0000259" key="12">
    <source>
        <dbReference type="PROSITE" id="PS50262"/>
    </source>
</evidence>
<keyword evidence="2" id="KW-1003">Cell membrane</keyword>
<dbReference type="GO" id="GO:0004930">
    <property type="term" value="F:G protein-coupled receptor activity"/>
    <property type="evidence" value="ECO:0007669"/>
    <property type="project" value="UniProtKB-KW"/>
</dbReference>
<evidence type="ECO:0000256" key="1">
    <source>
        <dbReference type="ARBA" id="ARBA00004651"/>
    </source>
</evidence>
<evidence type="ECO:0000256" key="3">
    <source>
        <dbReference type="ARBA" id="ARBA00022606"/>
    </source>
</evidence>
<feature type="transmembrane region" description="Helical" evidence="11">
    <location>
        <begin position="166"/>
        <end position="188"/>
    </location>
</feature>
<evidence type="ECO:0000256" key="9">
    <source>
        <dbReference type="ARBA" id="ARBA00023170"/>
    </source>
</evidence>
<dbReference type="SUPFAM" id="SSF81321">
    <property type="entry name" value="Family A G protein-coupled receptor-like"/>
    <property type="match status" value="1"/>
</dbReference>
<reference evidence="13 14" key="1">
    <citation type="submission" date="2013-11" db="EMBL/GenBank/DDBJ databases">
        <title>The Damaraland mole rat (Fukomys damarensis) genome and evolution of African mole rats.</title>
        <authorList>
            <person name="Gladyshev V.N."/>
            <person name="Fang X."/>
        </authorList>
    </citation>
    <scope>NUCLEOTIDE SEQUENCE [LARGE SCALE GENOMIC DNA]</scope>
    <source>
        <tissue evidence="13">Liver</tissue>
    </source>
</reference>
<dbReference type="PRINTS" id="PR00237">
    <property type="entry name" value="GPCRRHODOPSN"/>
</dbReference>
<dbReference type="PROSITE" id="PS50262">
    <property type="entry name" value="G_PROTEIN_RECEP_F1_2"/>
    <property type="match status" value="1"/>
</dbReference>
<keyword evidence="14" id="KW-1185">Reference proteome</keyword>
<keyword evidence="3" id="KW-0716">Sensory transduction</keyword>
<dbReference type="InterPro" id="IPR050516">
    <property type="entry name" value="Olfactory_GPCR"/>
</dbReference>
<keyword evidence="6 11" id="KW-1133">Transmembrane helix</keyword>
<dbReference type="Gene3D" id="1.20.1070.10">
    <property type="entry name" value="Rhodopsin 7-helix transmembrane proteins"/>
    <property type="match status" value="1"/>
</dbReference>
<evidence type="ECO:0000256" key="2">
    <source>
        <dbReference type="ARBA" id="ARBA00022475"/>
    </source>
</evidence>